<accession>A0A858U2M3</accession>
<organism evidence="2 3">
    <name type="scientific">Mycoplasma phocoeninasale</name>
    <dbReference type="NCBI Taxonomy" id="2726117"/>
    <lineage>
        <taxon>Bacteria</taxon>
        <taxon>Bacillati</taxon>
        <taxon>Mycoplasmatota</taxon>
        <taxon>Mollicutes</taxon>
        <taxon>Mycoplasmataceae</taxon>
        <taxon>Mycoplasma</taxon>
    </lineage>
</organism>
<dbReference type="Gene3D" id="3.40.50.300">
    <property type="entry name" value="P-loop containing nucleotide triphosphate hydrolases"/>
    <property type="match status" value="2"/>
</dbReference>
<reference evidence="2 3" key="1">
    <citation type="submission" date="2020-04" db="EMBL/GenBank/DDBJ databases">
        <title>Novel Mycoplasma species detected in Phocoena phocoena (harbor porpoise) from the USA.</title>
        <authorList>
            <person name="Volokhov D.V."/>
        </authorList>
    </citation>
    <scope>NUCLEOTIDE SEQUENCE [LARGE SCALE GENOMIC DNA]</scope>
    <source>
        <strain evidence="2 3">C264-NAS</strain>
    </source>
</reference>
<keyword evidence="2" id="KW-0347">Helicase</keyword>
<dbReference type="GO" id="GO:0016787">
    <property type="term" value="F:hydrolase activity"/>
    <property type="evidence" value="ECO:0007669"/>
    <property type="project" value="InterPro"/>
</dbReference>
<dbReference type="GO" id="GO:0005524">
    <property type="term" value="F:ATP binding"/>
    <property type="evidence" value="ECO:0007669"/>
    <property type="project" value="InterPro"/>
</dbReference>
<dbReference type="Pfam" id="PF04851">
    <property type="entry name" value="ResIII"/>
    <property type="match status" value="1"/>
</dbReference>
<evidence type="ECO:0000313" key="2">
    <source>
        <dbReference type="EMBL" id="QJG66289.1"/>
    </source>
</evidence>
<dbReference type="KEGG" id="mphn:HGG64_00990"/>
<dbReference type="REBASE" id="395444">
    <property type="entry name" value="MmyC264ORF995P"/>
</dbReference>
<keyword evidence="2" id="KW-0067">ATP-binding</keyword>
<dbReference type="EMBL" id="CP051480">
    <property type="protein sequence ID" value="QJG66289.1"/>
    <property type="molecule type" value="Genomic_DNA"/>
</dbReference>
<dbReference type="InterPro" id="IPR027417">
    <property type="entry name" value="P-loop_NTPase"/>
</dbReference>
<gene>
    <name evidence="2" type="ORF">HGG64_00990</name>
</gene>
<sequence length="790" mass="92116">MQLTSVQSNAVNELVGYFINSYSSSQDKIIEFKAPTGSGKTFMLANFIDKAISFNRELNSNQKIIFVIATLSSADLPKQMESNLRDYAVYLNNRGMNIQRYESPSVSDKNLKDREFKFVAENEKVIIFGSSSFGKNRIFTEHGILKAFLDQIKNESYKLVYIRDEAHYGGDKKNKLNELEQKFETDIQNAANFIIKMTATPKGENKQVIITEKQLEADSIQLLKRNLKYNVGIDKLNEEEIDNIDILEQACKQFKRLKNKCYNNKEVEPGLFNINPAMLIQVSDKRKDHEEEFENRINEITDCLKRHGLTYAKYFSSDKIDSEQRDIKSLKDISKDNSDIDAIIFKVGPATGWNIPRACMLVQLRNVSSDTLSVQTIGRIKRNPNPGFAFDSNSVANDYYVYSNNSSYKREVANFRLREEYHDKIFATGNINKDLLLNAADNDRFLDEILRQLSKDQILNFGNDYISHFKKFGYLVGKEIEIFDGDSSSKRSLIEQKIFNTIQLEKYVLNFKKANTNLLPAKIVNGIQNWFSTTILKNNEDNKISIYLFWYILSRHYLTKIRECYKKSIQNVSLNNNLREYLIKFSKTLPNNHYVYIGTNNELKIDEEKFKYAYLNTLRKDTNKHYFDSKPEINFVHNVFNYLNQTREYKNIDIWSKNPVINGMSFEYYSEDNSIKNSYPDFMFIYKKDHQILIEVKSHENDYDEAKSAKLIEAYEKYIQDYQQPLTTSSLSLILAYISNDKSEYMLLKGSSTIENLKEMLQEKTNNIPDKKLSDIFDKINEYINNEKTA</sequence>
<name>A0A858U2M3_9MOLU</name>
<dbReference type="AlphaFoldDB" id="A0A858U2M3"/>
<keyword evidence="2" id="KW-0378">Hydrolase</keyword>
<dbReference type="GO" id="GO:0003677">
    <property type="term" value="F:DNA binding"/>
    <property type="evidence" value="ECO:0007669"/>
    <property type="project" value="InterPro"/>
</dbReference>
<evidence type="ECO:0000313" key="3">
    <source>
        <dbReference type="Proteomes" id="UP000501728"/>
    </source>
</evidence>
<dbReference type="InterPro" id="IPR006935">
    <property type="entry name" value="Helicase/UvrB_N"/>
</dbReference>
<feature type="domain" description="Helicase/UvrB N-terminal" evidence="1">
    <location>
        <begin position="1"/>
        <end position="202"/>
    </location>
</feature>
<dbReference type="Proteomes" id="UP000501728">
    <property type="component" value="Chromosome"/>
</dbReference>
<keyword evidence="2" id="KW-0547">Nucleotide-binding</keyword>
<protein>
    <submittedName>
        <fullName evidence="2">DEAD/DEAH box helicase family protein</fullName>
    </submittedName>
</protein>
<evidence type="ECO:0000259" key="1">
    <source>
        <dbReference type="Pfam" id="PF04851"/>
    </source>
</evidence>
<dbReference type="RefSeq" id="WP_169580113.1">
    <property type="nucleotide sequence ID" value="NZ_CP051480.1"/>
</dbReference>
<keyword evidence="3" id="KW-1185">Reference proteome</keyword>
<proteinExistence type="predicted"/>
<dbReference type="GO" id="GO:0004386">
    <property type="term" value="F:helicase activity"/>
    <property type="evidence" value="ECO:0007669"/>
    <property type="project" value="UniProtKB-KW"/>
</dbReference>
<dbReference type="SUPFAM" id="SSF52540">
    <property type="entry name" value="P-loop containing nucleoside triphosphate hydrolases"/>
    <property type="match status" value="2"/>
</dbReference>